<proteinExistence type="inferred from homology"/>
<dbReference type="Gene3D" id="3.40.50.1000">
    <property type="entry name" value="HAD superfamily/HAD-like"/>
    <property type="match status" value="1"/>
</dbReference>
<dbReference type="InterPro" id="IPR023198">
    <property type="entry name" value="PGP-like_dom2"/>
</dbReference>
<comment type="pathway">
    <text evidence="2">Organic acid metabolism; glycolate biosynthesis; glycolate from 2-phosphoglycolate: step 1/1.</text>
</comment>
<dbReference type="SFLD" id="SFLDG01129">
    <property type="entry name" value="C1.5:_HAD__Beta-PGM__Phosphata"/>
    <property type="match status" value="1"/>
</dbReference>
<reference evidence="5 6" key="1">
    <citation type="submission" date="2014-06" db="EMBL/GenBank/DDBJ databases">
        <title>Whole Genome Sequences of Three Symbiotic Endozoicomonas Bacteria.</title>
        <authorList>
            <person name="Neave M.J."/>
            <person name="Apprill A."/>
            <person name="Voolstra C.R."/>
        </authorList>
    </citation>
    <scope>NUCLEOTIDE SEQUENCE [LARGE SCALE GENOMIC DNA]</scope>
    <source>
        <strain evidence="5 6">LMG 24815</strain>
    </source>
</reference>
<protein>
    <recommendedName>
        <fullName evidence="4">phosphoglycolate phosphatase</fullName>
        <ecNumber evidence="4">3.1.3.18</ecNumber>
    </recommendedName>
</protein>
<dbReference type="EC" id="3.1.3.18" evidence="4"/>
<dbReference type="Pfam" id="PF13419">
    <property type="entry name" value="HAD_2"/>
    <property type="match status" value="1"/>
</dbReference>
<dbReference type="InterPro" id="IPR023214">
    <property type="entry name" value="HAD_sf"/>
</dbReference>
<dbReference type="eggNOG" id="COG0546">
    <property type="taxonomic scope" value="Bacteria"/>
</dbReference>
<dbReference type="PANTHER" id="PTHR43434:SF1">
    <property type="entry name" value="PHOSPHOGLYCOLATE PHOSPHATASE"/>
    <property type="match status" value="1"/>
</dbReference>
<evidence type="ECO:0000256" key="1">
    <source>
        <dbReference type="ARBA" id="ARBA00000830"/>
    </source>
</evidence>
<dbReference type="GO" id="GO:0006281">
    <property type="term" value="P:DNA repair"/>
    <property type="evidence" value="ECO:0007669"/>
    <property type="project" value="TreeGrafter"/>
</dbReference>
<dbReference type="SUPFAM" id="SSF56784">
    <property type="entry name" value="HAD-like"/>
    <property type="match status" value="1"/>
</dbReference>
<organism evidence="5 6">
    <name type="scientific">Endozoicomonas montiporae</name>
    <dbReference type="NCBI Taxonomy" id="1027273"/>
    <lineage>
        <taxon>Bacteria</taxon>
        <taxon>Pseudomonadati</taxon>
        <taxon>Pseudomonadota</taxon>
        <taxon>Gammaproteobacteria</taxon>
        <taxon>Oceanospirillales</taxon>
        <taxon>Endozoicomonadaceae</taxon>
        <taxon>Endozoicomonas</taxon>
    </lineage>
</organism>
<evidence type="ECO:0000256" key="2">
    <source>
        <dbReference type="ARBA" id="ARBA00004818"/>
    </source>
</evidence>
<evidence type="ECO:0000256" key="4">
    <source>
        <dbReference type="ARBA" id="ARBA00013078"/>
    </source>
</evidence>
<dbReference type="InterPro" id="IPR050155">
    <property type="entry name" value="HAD-like_hydrolase_sf"/>
</dbReference>
<dbReference type="GO" id="GO:0008967">
    <property type="term" value="F:phosphoglycolate phosphatase activity"/>
    <property type="evidence" value="ECO:0007669"/>
    <property type="project" value="UniProtKB-EC"/>
</dbReference>
<accession>A0A081N7E0</accession>
<dbReference type="Proteomes" id="UP000028006">
    <property type="component" value="Unassembled WGS sequence"/>
</dbReference>
<gene>
    <name evidence="5" type="ORF">GZ77_08215</name>
</gene>
<dbReference type="AlphaFoldDB" id="A0A081N7E0"/>
<dbReference type="InterPro" id="IPR036412">
    <property type="entry name" value="HAD-like_sf"/>
</dbReference>
<dbReference type="PANTHER" id="PTHR43434">
    <property type="entry name" value="PHOSPHOGLYCOLATE PHOSPHATASE"/>
    <property type="match status" value="1"/>
</dbReference>
<evidence type="ECO:0000313" key="5">
    <source>
        <dbReference type="EMBL" id="KEQ14363.1"/>
    </source>
</evidence>
<name>A0A081N7E0_9GAMM</name>
<comment type="similarity">
    <text evidence="3">Belongs to the HAD-like hydrolase superfamily. CbbY/CbbZ/Gph/YieH family.</text>
</comment>
<dbReference type="SFLD" id="SFLDS00003">
    <property type="entry name" value="Haloacid_Dehalogenase"/>
    <property type="match status" value="1"/>
</dbReference>
<comment type="caution">
    <text evidence="5">The sequence shown here is derived from an EMBL/GenBank/DDBJ whole genome shotgun (WGS) entry which is preliminary data.</text>
</comment>
<evidence type="ECO:0000256" key="3">
    <source>
        <dbReference type="ARBA" id="ARBA00006171"/>
    </source>
</evidence>
<dbReference type="EMBL" id="JOKG01000002">
    <property type="protein sequence ID" value="KEQ14363.1"/>
    <property type="molecule type" value="Genomic_DNA"/>
</dbReference>
<dbReference type="GO" id="GO:0005829">
    <property type="term" value="C:cytosol"/>
    <property type="evidence" value="ECO:0007669"/>
    <property type="project" value="TreeGrafter"/>
</dbReference>
<keyword evidence="6" id="KW-1185">Reference proteome</keyword>
<dbReference type="Gene3D" id="1.10.150.240">
    <property type="entry name" value="Putative phosphatase, domain 2"/>
    <property type="match status" value="1"/>
</dbReference>
<dbReference type="InterPro" id="IPR041492">
    <property type="entry name" value="HAD_2"/>
</dbReference>
<comment type="catalytic activity">
    <reaction evidence="1">
        <text>2-phosphoglycolate + H2O = glycolate + phosphate</text>
        <dbReference type="Rhea" id="RHEA:14369"/>
        <dbReference type="ChEBI" id="CHEBI:15377"/>
        <dbReference type="ChEBI" id="CHEBI:29805"/>
        <dbReference type="ChEBI" id="CHEBI:43474"/>
        <dbReference type="ChEBI" id="CHEBI:58033"/>
        <dbReference type="EC" id="3.1.3.18"/>
    </reaction>
</comment>
<sequence length="208" mass="23559">MSEKVILFDMDGVIADSWQAFYQVFNEYLDNAGFADLASEVFLLEMFEGSFYQNLLSRIHPYTVSQADMLQLSVALTSAIKTCHPFPGIKKALQQLSQHYPLYLITSNFNAAAKAFLEQHQLAVFQDILGLDTHLEKAAKIARIQSEYPEHSLLFVADTLGDILEARNTKAITIATSWGWHTRKTLQRGTPDTILDSPDELLEYIIHF</sequence>
<evidence type="ECO:0000313" key="6">
    <source>
        <dbReference type="Proteomes" id="UP000028006"/>
    </source>
</evidence>